<feature type="transmembrane region" description="Helical" evidence="6">
    <location>
        <begin position="599"/>
        <end position="620"/>
    </location>
</feature>
<accession>A0A930VGN3</accession>
<feature type="transmembrane region" description="Helical" evidence="6">
    <location>
        <begin position="677"/>
        <end position="700"/>
    </location>
</feature>
<dbReference type="InterPro" id="IPR000731">
    <property type="entry name" value="SSD"/>
</dbReference>
<keyword evidence="4 6" id="KW-1133">Transmembrane helix</keyword>
<dbReference type="Proteomes" id="UP000640489">
    <property type="component" value="Unassembled WGS sequence"/>
</dbReference>
<comment type="caution">
    <text evidence="8">The sequence shown here is derived from an EMBL/GenBank/DDBJ whole genome shotgun (WGS) entry which is preliminary data.</text>
</comment>
<feature type="domain" description="SSD" evidence="7">
    <location>
        <begin position="205"/>
        <end position="334"/>
    </location>
</feature>
<evidence type="ECO:0000256" key="2">
    <source>
        <dbReference type="ARBA" id="ARBA00022475"/>
    </source>
</evidence>
<dbReference type="AlphaFoldDB" id="A0A930VGN3"/>
<dbReference type="PROSITE" id="PS50156">
    <property type="entry name" value="SSD"/>
    <property type="match status" value="1"/>
</dbReference>
<evidence type="ECO:0000256" key="5">
    <source>
        <dbReference type="ARBA" id="ARBA00023136"/>
    </source>
</evidence>
<keyword evidence="5 6" id="KW-0472">Membrane</keyword>
<dbReference type="PANTHER" id="PTHR33406">
    <property type="entry name" value="MEMBRANE PROTEIN MJ1562-RELATED"/>
    <property type="match status" value="1"/>
</dbReference>
<feature type="transmembrane region" description="Helical" evidence="6">
    <location>
        <begin position="20"/>
        <end position="40"/>
    </location>
</feature>
<reference evidence="8" key="1">
    <citation type="submission" date="2020-11" db="EMBL/GenBank/DDBJ databases">
        <title>Nocardioides sp. nov., isolated from Soil of Cynanchum wilfordii Hemsley rhizosphere.</title>
        <authorList>
            <person name="Lee J.-S."/>
            <person name="Suh M.K."/>
            <person name="Kim J.-S."/>
        </authorList>
    </citation>
    <scope>NUCLEOTIDE SEQUENCE</scope>
    <source>
        <strain evidence="8">KCTC 19275</strain>
    </source>
</reference>
<dbReference type="PANTHER" id="PTHR33406:SF13">
    <property type="entry name" value="MEMBRANE PROTEIN YDFJ"/>
    <property type="match status" value="1"/>
</dbReference>
<protein>
    <submittedName>
        <fullName evidence="8">MMPL family transporter</fullName>
    </submittedName>
</protein>
<keyword evidence="2" id="KW-1003">Cell membrane</keyword>
<feature type="transmembrane region" description="Helical" evidence="6">
    <location>
        <begin position="558"/>
        <end position="579"/>
    </location>
</feature>
<dbReference type="InterPro" id="IPR050545">
    <property type="entry name" value="Mycobact_MmpL"/>
</dbReference>
<sequence>MSGKQGMAAAVSGWSVRHRVTAVMGWLAFVAVTMMVGSLAGQQQMTEEQYAAGDSARVIRILDAAGLSTPAAEMILVTSDRSVTGGAARRTVADLITRLQSTADVTAVVEPYENGLVSADGRSVLVRVSMSGDPMTAADRVQPILDTVAEVSAAHPELRFDEFGDGSANQWFNETIGKDFTRAEWTSVPLAVGILLVAFGAFLAAVLPVGLALTSFLAANGLLALVSHRLSLDTSASSVMLLVGLAVGVDYCMFYLRRVREERVRGKDPATALRVAAATSGRSVLISGLTVIVAMSGMFLSGMLIFDGFAVAAILVVLTAVLGSLTVLPAVLALLGDRVELGKVPGLGRMRRPGEGSRAWSAILGRVLKRPGVSALLAAGALLVLAAPAAGIHTENLSLDKLLPPDASIMRSYHRITAAFPGGPAPARVVVKAADVQSADMAAAVKEFRSQAVGTGLVNPPLVVDAHPDSGVIEISVPLAGNGSDATSSRALHALRSDVVPATLGSVPGAEAYVGGQLAFSEDFNTQLQHAIVPVIIFVLVLAFILMLAAFRSVAIATVSVLLNVLSMAATFGVMVAVFQHGWGADLVGGGDVGAIQSWIPLFAFVILFGLSMDYHVFVVSRIQEAHDRGLPTKEAVAHGIKISAGVVTSAAVIMVAVFAVFATLSLTTFKQLGVGLAVAILLDATVVRAVLLPSLLAFLDDRIWWLPRWLAFLPQTAPDQDAVVPQPSVSLDERKPAGV</sequence>
<dbReference type="Gene3D" id="1.20.1640.10">
    <property type="entry name" value="Multidrug efflux transporter AcrB transmembrane domain"/>
    <property type="match status" value="2"/>
</dbReference>
<evidence type="ECO:0000313" key="8">
    <source>
        <dbReference type="EMBL" id="MBF4764435.1"/>
    </source>
</evidence>
<feature type="transmembrane region" description="Helical" evidence="6">
    <location>
        <begin position="284"/>
        <end position="306"/>
    </location>
</feature>
<organism evidence="8 9">
    <name type="scientific">Nocardioides islandensis</name>
    <dbReference type="NCBI Taxonomy" id="433663"/>
    <lineage>
        <taxon>Bacteria</taxon>
        <taxon>Bacillati</taxon>
        <taxon>Actinomycetota</taxon>
        <taxon>Actinomycetes</taxon>
        <taxon>Propionibacteriales</taxon>
        <taxon>Nocardioidaceae</taxon>
        <taxon>Nocardioides</taxon>
    </lineage>
</organism>
<keyword evidence="3 6" id="KW-0812">Transmembrane</keyword>
<feature type="transmembrane region" description="Helical" evidence="6">
    <location>
        <begin position="641"/>
        <end position="665"/>
    </location>
</feature>
<comment type="subcellular location">
    <subcellularLocation>
        <location evidence="1">Cell membrane</location>
        <topology evidence="1">Multi-pass membrane protein</topology>
    </subcellularLocation>
</comment>
<evidence type="ECO:0000256" key="4">
    <source>
        <dbReference type="ARBA" id="ARBA00022989"/>
    </source>
</evidence>
<feature type="transmembrane region" description="Helical" evidence="6">
    <location>
        <begin position="238"/>
        <end position="256"/>
    </location>
</feature>
<name>A0A930VGN3_9ACTN</name>
<gene>
    <name evidence="8" type="ORF">ISU07_14980</name>
</gene>
<evidence type="ECO:0000313" key="9">
    <source>
        <dbReference type="Proteomes" id="UP000640489"/>
    </source>
</evidence>
<evidence type="ECO:0000256" key="6">
    <source>
        <dbReference type="SAM" id="Phobius"/>
    </source>
</evidence>
<evidence type="ECO:0000256" key="3">
    <source>
        <dbReference type="ARBA" id="ARBA00022692"/>
    </source>
</evidence>
<keyword evidence="9" id="KW-1185">Reference proteome</keyword>
<dbReference type="InterPro" id="IPR004869">
    <property type="entry name" value="MMPL_dom"/>
</dbReference>
<dbReference type="GO" id="GO:0005886">
    <property type="term" value="C:plasma membrane"/>
    <property type="evidence" value="ECO:0007669"/>
    <property type="project" value="UniProtKB-SubCell"/>
</dbReference>
<feature type="transmembrane region" description="Helical" evidence="6">
    <location>
        <begin position="190"/>
        <end position="218"/>
    </location>
</feature>
<feature type="transmembrane region" description="Helical" evidence="6">
    <location>
        <begin position="373"/>
        <end position="392"/>
    </location>
</feature>
<evidence type="ECO:0000256" key="1">
    <source>
        <dbReference type="ARBA" id="ARBA00004651"/>
    </source>
</evidence>
<dbReference type="RefSeq" id="WP_194707624.1">
    <property type="nucleotide sequence ID" value="NZ_JADKPN010000009.1"/>
</dbReference>
<evidence type="ECO:0000259" key="7">
    <source>
        <dbReference type="PROSITE" id="PS50156"/>
    </source>
</evidence>
<proteinExistence type="predicted"/>
<dbReference type="SUPFAM" id="SSF82866">
    <property type="entry name" value="Multidrug efflux transporter AcrB transmembrane domain"/>
    <property type="match status" value="2"/>
</dbReference>
<feature type="transmembrane region" description="Helical" evidence="6">
    <location>
        <begin position="531"/>
        <end position="551"/>
    </location>
</feature>
<dbReference type="EMBL" id="JADKPN010000009">
    <property type="protein sequence ID" value="MBF4764435.1"/>
    <property type="molecule type" value="Genomic_DNA"/>
</dbReference>
<feature type="transmembrane region" description="Helical" evidence="6">
    <location>
        <begin position="312"/>
        <end position="335"/>
    </location>
</feature>
<dbReference type="Pfam" id="PF03176">
    <property type="entry name" value="MMPL"/>
    <property type="match status" value="2"/>
</dbReference>